<reference evidence="1 2" key="1">
    <citation type="submission" date="2016-08" db="EMBL/GenBank/DDBJ databases">
        <title>A Parts List for Fungal Cellulosomes Revealed by Comparative Genomics.</title>
        <authorList>
            <consortium name="DOE Joint Genome Institute"/>
            <person name="Haitjema C.H."/>
            <person name="Gilmore S.P."/>
            <person name="Henske J.K."/>
            <person name="Solomon K.V."/>
            <person name="De Groot R."/>
            <person name="Kuo A."/>
            <person name="Mondo S.J."/>
            <person name="Salamov A.A."/>
            <person name="Labutti K."/>
            <person name="Zhao Z."/>
            <person name="Chiniquy J."/>
            <person name="Barry K."/>
            <person name="Brewer H.M."/>
            <person name="Purvine S.O."/>
            <person name="Wright A.T."/>
            <person name="Boxma B."/>
            <person name="Van Alen T."/>
            <person name="Hackstein J.H."/>
            <person name="Baker S.E."/>
            <person name="Grigoriev I.V."/>
            <person name="O'Malley M.A."/>
        </authorList>
    </citation>
    <scope>NUCLEOTIDE SEQUENCE [LARGE SCALE GENOMIC DNA]</scope>
    <source>
        <strain evidence="1 2">S4</strain>
    </source>
</reference>
<keyword evidence="2" id="KW-1185">Reference proteome</keyword>
<dbReference type="Proteomes" id="UP000193944">
    <property type="component" value="Unassembled WGS sequence"/>
</dbReference>
<sequence>MDLFKGFRWILRARCGYKIDARVAKAAKMINNSFSFCFHCDNSLFNSLVRTSNNPSVDNRINNIVKGYKSSNNMRINSISNIDILGNKKIFNRYRIYIFLIGGRDYGFSDRINNCPYKKEWECLFKCQTESGTYLNSIKMMYKLFLCGISFCCGSLFCLKVNQLLEISLSAVLKTTQRCFHWIFNCKVFEQDRNTILNYAEDLFLKLALTIEDKSLEISMDSDENYEDNIYYQFSIYLDENYKDNIYYQFSIYMDENYEDNIYYQFSIYMDENYEDNIYY</sequence>
<evidence type="ECO:0000313" key="1">
    <source>
        <dbReference type="EMBL" id="ORX63963.1"/>
    </source>
</evidence>
<dbReference type="AlphaFoldDB" id="A0A1Y1VS17"/>
<gene>
    <name evidence="1" type="ORF">BCR32DRAFT_298261</name>
</gene>
<dbReference type="EMBL" id="MCFG01000568">
    <property type="protein sequence ID" value="ORX63963.1"/>
    <property type="molecule type" value="Genomic_DNA"/>
</dbReference>
<reference evidence="1 2" key="2">
    <citation type="submission" date="2016-08" db="EMBL/GenBank/DDBJ databases">
        <title>Pervasive Adenine N6-methylation of Active Genes in Fungi.</title>
        <authorList>
            <consortium name="DOE Joint Genome Institute"/>
            <person name="Mondo S.J."/>
            <person name="Dannebaum R.O."/>
            <person name="Kuo R.C."/>
            <person name="Labutti K."/>
            <person name="Haridas S."/>
            <person name="Kuo A."/>
            <person name="Salamov A."/>
            <person name="Ahrendt S.R."/>
            <person name="Lipzen A."/>
            <person name="Sullivan W."/>
            <person name="Andreopoulos W.B."/>
            <person name="Clum A."/>
            <person name="Lindquist E."/>
            <person name="Daum C."/>
            <person name="Ramamoorthy G.K."/>
            <person name="Gryganskyi A."/>
            <person name="Culley D."/>
            <person name="Magnuson J.K."/>
            <person name="James T.Y."/>
            <person name="O'Malley M.A."/>
            <person name="Stajich J.E."/>
            <person name="Spatafora J.W."/>
            <person name="Visel A."/>
            <person name="Grigoriev I.V."/>
        </authorList>
    </citation>
    <scope>NUCLEOTIDE SEQUENCE [LARGE SCALE GENOMIC DNA]</scope>
    <source>
        <strain evidence="1 2">S4</strain>
    </source>
</reference>
<proteinExistence type="predicted"/>
<protein>
    <submittedName>
        <fullName evidence="1">Uncharacterized protein</fullName>
    </submittedName>
</protein>
<comment type="caution">
    <text evidence="1">The sequence shown here is derived from an EMBL/GenBank/DDBJ whole genome shotgun (WGS) entry which is preliminary data.</text>
</comment>
<organism evidence="1 2">
    <name type="scientific">Anaeromyces robustus</name>
    <dbReference type="NCBI Taxonomy" id="1754192"/>
    <lineage>
        <taxon>Eukaryota</taxon>
        <taxon>Fungi</taxon>
        <taxon>Fungi incertae sedis</taxon>
        <taxon>Chytridiomycota</taxon>
        <taxon>Chytridiomycota incertae sedis</taxon>
        <taxon>Neocallimastigomycetes</taxon>
        <taxon>Neocallimastigales</taxon>
        <taxon>Neocallimastigaceae</taxon>
        <taxon>Anaeromyces</taxon>
    </lineage>
</organism>
<name>A0A1Y1VS17_9FUNG</name>
<accession>A0A1Y1VS17</accession>
<evidence type="ECO:0000313" key="2">
    <source>
        <dbReference type="Proteomes" id="UP000193944"/>
    </source>
</evidence>